<protein>
    <submittedName>
        <fullName evidence="1">Uncharacterized protein</fullName>
    </submittedName>
</protein>
<evidence type="ECO:0000313" key="2">
    <source>
        <dbReference type="Proteomes" id="UP001407405"/>
    </source>
</evidence>
<evidence type="ECO:0000313" key="1">
    <source>
        <dbReference type="EMBL" id="MEN1761473.1"/>
    </source>
</evidence>
<proteinExistence type="predicted"/>
<dbReference type="RefSeq" id="WP_343186762.1">
    <property type="nucleotide sequence ID" value="NZ_JBCITM010000016.1"/>
</dbReference>
<keyword evidence="2" id="KW-1185">Reference proteome</keyword>
<accession>A0ABU9VWC3</accession>
<comment type="caution">
    <text evidence="1">The sequence shown here is derived from an EMBL/GenBank/DDBJ whole genome shotgun (WGS) entry which is preliminary data.</text>
</comment>
<name>A0ABU9VWC3_9CLOT</name>
<reference evidence="1 2" key="1">
    <citation type="submission" date="2024-04" db="EMBL/GenBank/DDBJ databases">
        <title>Genome sequencing and metabolic network reconstruction of aminoacids and betaine degradation by Anoxynatronum sibiricum.</title>
        <authorList>
            <person name="Detkova E.N."/>
            <person name="Boltjanskaja Y.V."/>
            <person name="Mardanov A.V."/>
            <person name="Kevbrin V."/>
        </authorList>
    </citation>
    <scope>NUCLEOTIDE SEQUENCE [LARGE SCALE GENOMIC DNA]</scope>
    <source>
        <strain evidence="1 2">Z-7981</strain>
    </source>
</reference>
<gene>
    <name evidence="1" type="ORF">AAIG11_13350</name>
</gene>
<organism evidence="1 2">
    <name type="scientific">Anoxynatronum sibiricum</name>
    <dbReference type="NCBI Taxonomy" id="210623"/>
    <lineage>
        <taxon>Bacteria</taxon>
        <taxon>Bacillati</taxon>
        <taxon>Bacillota</taxon>
        <taxon>Clostridia</taxon>
        <taxon>Eubacteriales</taxon>
        <taxon>Clostridiaceae</taxon>
        <taxon>Anoxynatronum</taxon>
    </lineage>
</organism>
<dbReference type="Proteomes" id="UP001407405">
    <property type="component" value="Unassembled WGS sequence"/>
</dbReference>
<dbReference type="EMBL" id="JBCITM010000016">
    <property type="protein sequence ID" value="MEN1761473.1"/>
    <property type="molecule type" value="Genomic_DNA"/>
</dbReference>
<sequence length="45" mass="5351">MTIEEKIVHVTRLMLAHVNTYDEQRRADLKRQIHQLKAEIKAADH</sequence>